<dbReference type="Proteomes" id="UP001177023">
    <property type="component" value="Unassembled WGS sequence"/>
</dbReference>
<protein>
    <submittedName>
        <fullName evidence="1">Uncharacterized protein</fullName>
    </submittedName>
</protein>
<organism evidence="1 2">
    <name type="scientific">Mesorhabditis spiculigera</name>
    <dbReference type="NCBI Taxonomy" id="96644"/>
    <lineage>
        <taxon>Eukaryota</taxon>
        <taxon>Metazoa</taxon>
        <taxon>Ecdysozoa</taxon>
        <taxon>Nematoda</taxon>
        <taxon>Chromadorea</taxon>
        <taxon>Rhabditida</taxon>
        <taxon>Rhabditina</taxon>
        <taxon>Rhabditomorpha</taxon>
        <taxon>Rhabditoidea</taxon>
        <taxon>Rhabditidae</taxon>
        <taxon>Mesorhabditinae</taxon>
        <taxon>Mesorhabditis</taxon>
    </lineage>
</organism>
<accession>A0AA36D396</accession>
<keyword evidence="2" id="KW-1185">Reference proteome</keyword>
<reference evidence="1" key="1">
    <citation type="submission" date="2023-06" db="EMBL/GenBank/DDBJ databases">
        <authorList>
            <person name="Delattre M."/>
        </authorList>
    </citation>
    <scope>NUCLEOTIDE SEQUENCE</scope>
    <source>
        <strain evidence="1">AF72</strain>
    </source>
</reference>
<feature type="non-terminal residue" evidence="1">
    <location>
        <position position="1"/>
    </location>
</feature>
<sequence>MRINLITTFKDFKNERLAIHDLLEDPEILLAARGKDVTIQLEDFNAGQKPSFEDAHSPFLLTHCLEESKMENGNPYYIHLFGEVLGYTLPIDFWNTEFLERFGLRPGLSLSEMAVAIAKIGNPNAIYFQRDASFLREIPFHEPVFIDEPLGRQRANYLAESVQRKAKNFHIYTCHTEGINNTYNKDVVLKGLEPLQQHIKQFILRHLASDFRAGGEEGPRKISQKPEVTKQQQETVEKAIALATEHQLVVLLGDFGTGKSRVLQEISHQKSIPLITSDSVSTLNLAEKSLCIDDLDALSKEQMTLLATELGDGRRFFGTARKVPKFLMKSNAQFRVATLALGGEEDHDKIKRALCQFMSYQSPNEELEITNRKFSDATMQIAELVADPAGPGDENEAENGATSKKWTVEKAKIAGAMTCFGAKPHAVRDLARHGTMRMCEADLLLMESDSVGHLLIGALCLLTLSQNGIEERFLRRLMAPEDHLMPMSFKRRGKNLTYDYCLDRYGHREEVLALRWRYVRMRIAHYLQFPDASRKLLAVSAVCRKVIWKRYLAHSETLDHFQKKMRGK</sequence>
<dbReference type="AlphaFoldDB" id="A0AA36D396"/>
<comment type="caution">
    <text evidence="1">The sequence shown here is derived from an EMBL/GenBank/DDBJ whole genome shotgun (WGS) entry which is preliminary data.</text>
</comment>
<evidence type="ECO:0000313" key="2">
    <source>
        <dbReference type="Proteomes" id="UP001177023"/>
    </source>
</evidence>
<evidence type="ECO:0000313" key="1">
    <source>
        <dbReference type="EMBL" id="CAJ0579891.1"/>
    </source>
</evidence>
<name>A0AA36D396_9BILA</name>
<proteinExistence type="predicted"/>
<dbReference type="EMBL" id="CATQJA010002657">
    <property type="protein sequence ID" value="CAJ0579891.1"/>
    <property type="molecule type" value="Genomic_DNA"/>
</dbReference>
<gene>
    <name evidence="1" type="ORF">MSPICULIGERA_LOCUS18094</name>
</gene>